<protein>
    <submittedName>
        <fullName evidence="1">Uncharacterized protein</fullName>
    </submittedName>
</protein>
<evidence type="ECO:0000313" key="1">
    <source>
        <dbReference type="EMBL" id="RHZ82061.1"/>
    </source>
</evidence>
<name>A0A397J1K3_9GLOM</name>
<reference evidence="1 2" key="1">
    <citation type="submission" date="2018-08" db="EMBL/GenBank/DDBJ databases">
        <title>Genome and evolution of the arbuscular mycorrhizal fungus Diversispora epigaea (formerly Glomus versiforme) and its bacterial endosymbionts.</title>
        <authorList>
            <person name="Sun X."/>
            <person name="Fei Z."/>
            <person name="Harrison M."/>
        </authorList>
    </citation>
    <scope>NUCLEOTIDE SEQUENCE [LARGE SCALE GENOMIC DNA]</scope>
    <source>
        <strain evidence="1 2">IT104</strain>
    </source>
</reference>
<gene>
    <name evidence="1" type="ORF">Glove_114g171</name>
</gene>
<keyword evidence="2" id="KW-1185">Reference proteome</keyword>
<dbReference type="Proteomes" id="UP000266861">
    <property type="component" value="Unassembled WGS sequence"/>
</dbReference>
<comment type="caution">
    <text evidence="1">The sequence shown here is derived from an EMBL/GenBank/DDBJ whole genome shotgun (WGS) entry which is preliminary data.</text>
</comment>
<dbReference type="EMBL" id="PQFF01000106">
    <property type="protein sequence ID" value="RHZ82061.1"/>
    <property type="molecule type" value="Genomic_DNA"/>
</dbReference>
<accession>A0A397J1K3</accession>
<sequence length="81" mass="9252">MIIMSNIIVVKEIGIKKGEENSESYVNLAEDRDSEQNILKARLSEKYGYTNLTTSQSDPSTTSRALFHNWSVEEKGLEEER</sequence>
<dbReference type="AlphaFoldDB" id="A0A397J1K3"/>
<evidence type="ECO:0000313" key="2">
    <source>
        <dbReference type="Proteomes" id="UP000266861"/>
    </source>
</evidence>
<proteinExistence type="predicted"/>
<organism evidence="1 2">
    <name type="scientific">Diversispora epigaea</name>
    <dbReference type="NCBI Taxonomy" id="1348612"/>
    <lineage>
        <taxon>Eukaryota</taxon>
        <taxon>Fungi</taxon>
        <taxon>Fungi incertae sedis</taxon>
        <taxon>Mucoromycota</taxon>
        <taxon>Glomeromycotina</taxon>
        <taxon>Glomeromycetes</taxon>
        <taxon>Diversisporales</taxon>
        <taxon>Diversisporaceae</taxon>
        <taxon>Diversispora</taxon>
    </lineage>
</organism>